<proteinExistence type="inferred from homology"/>
<dbReference type="InterPro" id="IPR001270">
    <property type="entry name" value="ClpA/B"/>
</dbReference>
<name>A0ABV5AEC5_9BACL</name>
<keyword evidence="4 14" id="KW-0548">Nucleotidyltransferase</keyword>
<accession>A0ABV5AEC5</accession>
<dbReference type="PANTHER" id="PTHR11669:SF0">
    <property type="entry name" value="PROTEIN STICHEL-LIKE 2"/>
    <property type="match status" value="1"/>
</dbReference>
<keyword evidence="3 14" id="KW-0808">Transferase</keyword>
<evidence type="ECO:0000313" key="15">
    <source>
        <dbReference type="Proteomes" id="UP001579974"/>
    </source>
</evidence>
<dbReference type="SMART" id="SM00382">
    <property type="entry name" value="AAA"/>
    <property type="match status" value="1"/>
</dbReference>
<evidence type="ECO:0000259" key="13">
    <source>
        <dbReference type="SMART" id="SM00382"/>
    </source>
</evidence>
<comment type="catalytic activity">
    <reaction evidence="11">
        <text>DNA(n) + a 2'-deoxyribonucleoside 5'-triphosphate = DNA(n+1) + diphosphate</text>
        <dbReference type="Rhea" id="RHEA:22508"/>
        <dbReference type="Rhea" id="RHEA-COMP:17339"/>
        <dbReference type="Rhea" id="RHEA-COMP:17340"/>
        <dbReference type="ChEBI" id="CHEBI:33019"/>
        <dbReference type="ChEBI" id="CHEBI:61560"/>
        <dbReference type="ChEBI" id="CHEBI:173112"/>
        <dbReference type="EC" id="2.7.7.7"/>
    </reaction>
</comment>
<dbReference type="SUPFAM" id="SSF48019">
    <property type="entry name" value="post-AAA+ oligomerization domain-like"/>
    <property type="match status" value="1"/>
</dbReference>
<dbReference type="Proteomes" id="UP001579974">
    <property type="component" value="Unassembled WGS sequence"/>
</dbReference>
<dbReference type="InterPro" id="IPR027417">
    <property type="entry name" value="P-loop_NTPase"/>
</dbReference>
<dbReference type="NCBIfam" id="TIGR02397">
    <property type="entry name" value="dnaX_nterm"/>
    <property type="match status" value="1"/>
</dbReference>
<protein>
    <recommendedName>
        <fullName evidence="2">DNA-directed DNA polymerase</fullName>
        <ecNumber evidence="2">2.7.7.7</ecNumber>
    </recommendedName>
</protein>
<evidence type="ECO:0000256" key="6">
    <source>
        <dbReference type="ARBA" id="ARBA00022723"/>
    </source>
</evidence>
<evidence type="ECO:0000256" key="7">
    <source>
        <dbReference type="ARBA" id="ARBA00022741"/>
    </source>
</evidence>
<dbReference type="InterPro" id="IPR050238">
    <property type="entry name" value="DNA_Rep/Repair_Clamp_Loader"/>
</dbReference>
<comment type="caution">
    <text evidence="14">The sequence shown here is derived from an EMBL/GenBank/DDBJ whole genome shotgun (WGS) entry which is preliminary data.</text>
</comment>
<dbReference type="InterPro" id="IPR008921">
    <property type="entry name" value="DNA_pol3_clamp-load_cplx_C"/>
</dbReference>
<dbReference type="SUPFAM" id="SSF52540">
    <property type="entry name" value="P-loop containing nucleoside triphosphate hydrolases"/>
    <property type="match status" value="1"/>
</dbReference>
<evidence type="ECO:0000256" key="10">
    <source>
        <dbReference type="ARBA" id="ARBA00022932"/>
    </source>
</evidence>
<dbReference type="Gene3D" id="1.20.272.10">
    <property type="match status" value="1"/>
</dbReference>
<gene>
    <name evidence="14" type="primary">dnaX</name>
    <name evidence="14" type="ORF">KKP3000_003984</name>
</gene>
<keyword evidence="10" id="KW-0239">DNA-directed DNA polymerase</keyword>
<dbReference type="RefSeq" id="WP_275474856.1">
    <property type="nucleotide sequence ID" value="NZ_CP162940.1"/>
</dbReference>
<dbReference type="PANTHER" id="PTHR11669">
    <property type="entry name" value="REPLICATION FACTOR C / DNA POLYMERASE III GAMMA-TAU SUBUNIT"/>
    <property type="match status" value="1"/>
</dbReference>
<dbReference type="InterPro" id="IPR003593">
    <property type="entry name" value="AAA+_ATPase"/>
</dbReference>
<dbReference type="NCBIfam" id="NF004046">
    <property type="entry name" value="PRK05563.1"/>
    <property type="match status" value="1"/>
</dbReference>
<dbReference type="InterPro" id="IPR022754">
    <property type="entry name" value="DNA_pol_III_gamma-3"/>
</dbReference>
<organism evidence="14 15">
    <name type="scientific">Alicyclobacillus fastidiosus</name>
    <dbReference type="NCBI Taxonomy" id="392011"/>
    <lineage>
        <taxon>Bacteria</taxon>
        <taxon>Bacillati</taxon>
        <taxon>Bacillota</taxon>
        <taxon>Bacilli</taxon>
        <taxon>Bacillales</taxon>
        <taxon>Alicyclobacillaceae</taxon>
        <taxon>Alicyclobacillus</taxon>
    </lineage>
</organism>
<evidence type="ECO:0000256" key="1">
    <source>
        <dbReference type="ARBA" id="ARBA00006360"/>
    </source>
</evidence>
<dbReference type="Pfam" id="PF12169">
    <property type="entry name" value="DNA_pol3_gamma3"/>
    <property type="match status" value="1"/>
</dbReference>
<dbReference type="GO" id="GO:0003887">
    <property type="term" value="F:DNA-directed DNA polymerase activity"/>
    <property type="evidence" value="ECO:0007669"/>
    <property type="project" value="UniProtKB-EC"/>
</dbReference>
<evidence type="ECO:0000313" key="14">
    <source>
        <dbReference type="EMBL" id="MFB5190518.1"/>
    </source>
</evidence>
<dbReference type="Pfam" id="PF13177">
    <property type="entry name" value="DNA_pol3_delta2"/>
    <property type="match status" value="1"/>
</dbReference>
<reference evidence="14 15" key="1">
    <citation type="journal article" date="2024" name="Int. J. Mol. Sci.">
        <title>Exploration of Alicyclobacillus spp. Genome in Search of Antibiotic Resistance.</title>
        <authorList>
            <person name="Bucka-Kolendo J."/>
            <person name="Kiousi D.E."/>
            <person name="Dekowska A."/>
            <person name="Mikolajczuk-Szczyrba A."/>
            <person name="Karadedos D.M."/>
            <person name="Michael P."/>
            <person name="Galanis A."/>
            <person name="Sokolowska B."/>
        </authorList>
    </citation>
    <scope>NUCLEOTIDE SEQUENCE [LARGE SCALE GENOMIC DNA]</scope>
    <source>
        <strain evidence="14 15">KKP 3000</strain>
    </source>
</reference>
<dbReference type="PRINTS" id="PR00300">
    <property type="entry name" value="CLPPROTEASEA"/>
</dbReference>
<evidence type="ECO:0000256" key="11">
    <source>
        <dbReference type="ARBA" id="ARBA00049244"/>
    </source>
</evidence>
<evidence type="ECO:0000256" key="3">
    <source>
        <dbReference type="ARBA" id="ARBA00022679"/>
    </source>
</evidence>
<keyword evidence="6" id="KW-0479">Metal-binding</keyword>
<dbReference type="EMBL" id="JBDXSU010000006">
    <property type="protein sequence ID" value="MFB5190518.1"/>
    <property type="molecule type" value="Genomic_DNA"/>
</dbReference>
<dbReference type="Pfam" id="PF22608">
    <property type="entry name" value="DNAX_ATPase_lid"/>
    <property type="match status" value="1"/>
</dbReference>
<dbReference type="CDD" id="cd00009">
    <property type="entry name" value="AAA"/>
    <property type="match status" value="1"/>
</dbReference>
<comment type="similarity">
    <text evidence="1">Belongs to the DnaX/STICHEL family.</text>
</comment>
<evidence type="ECO:0000256" key="12">
    <source>
        <dbReference type="SAM" id="MobiDB-lite"/>
    </source>
</evidence>
<keyword evidence="8" id="KW-0862">Zinc</keyword>
<dbReference type="InterPro" id="IPR045085">
    <property type="entry name" value="HLD_clamp_pol_III_gamma_tau"/>
</dbReference>
<dbReference type="InterPro" id="IPR012763">
    <property type="entry name" value="DNA_pol_III_sug/sutau_N"/>
</dbReference>
<evidence type="ECO:0000256" key="9">
    <source>
        <dbReference type="ARBA" id="ARBA00022840"/>
    </source>
</evidence>
<feature type="domain" description="AAA+ ATPase" evidence="13">
    <location>
        <begin position="37"/>
        <end position="179"/>
    </location>
</feature>
<dbReference type="Gene3D" id="1.10.8.60">
    <property type="match status" value="1"/>
</dbReference>
<dbReference type="EC" id="2.7.7.7" evidence="2"/>
<keyword evidence="7" id="KW-0547">Nucleotide-binding</keyword>
<sequence>MSYQALYRIWRPQSFSNLMGQPHVRQTLSNAITSGKIAHAYLFCGPRGTGKTSAAKLFAKAVNCEHPDGAEPCNACSACVSITNGSNVDVEEIDAASNRGVDEIRELRDKVHYAPTTVKRKVYIVDEVHMLTTEAFNALLKTLEEPPAHVLFVLATTEAHKIPGTIVSRCQRFDFHRISTETIVERLQEVVQHQGWACDAGALWKLAEAADGGLRDALGLLEQAAAFGQGTIDEAQVASVIGGVDTKALLELVGELLDASYLAALERISSWYAGGKDASRIAFDLLQVLRDLFIVMLSPNDDALHGKPVAPYRAITERASCSADWLLNGVSKLGELYTQLRYVEQPRLALEASLLSIATAPRASAPVHAAGHPTQVPPAAAVAAAAVVQPTPQATSHPVQPAASEPQVSDEGEATDEAIARRRRARAADQRAAAAGRKRETLERLYAERNVAFEHTVRERWGDVLHKVKQDRIQSHAWLMHGEVAMATDFAVVLSFASRIHREAVMKPADRQVIESAISVMLEREMQIFALLKEDWDEFITSLQHDGDASGSAPEQDLVERARALFGPDKVIVETEE</sequence>
<keyword evidence="9" id="KW-0067">ATP-binding</keyword>
<evidence type="ECO:0000256" key="5">
    <source>
        <dbReference type="ARBA" id="ARBA00022705"/>
    </source>
</evidence>
<dbReference type="Gene3D" id="3.40.50.300">
    <property type="entry name" value="P-loop containing nucleotide triphosphate hydrolases"/>
    <property type="match status" value="1"/>
</dbReference>
<evidence type="ECO:0000256" key="4">
    <source>
        <dbReference type="ARBA" id="ARBA00022695"/>
    </source>
</evidence>
<feature type="region of interest" description="Disordered" evidence="12">
    <location>
        <begin position="390"/>
        <end position="415"/>
    </location>
</feature>
<keyword evidence="15" id="KW-1185">Reference proteome</keyword>
<evidence type="ECO:0000256" key="2">
    <source>
        <dbReference type="ARBA" id="ARBA00012417"/>
    </source>
</evidence>
<evidence type="ECO:0000256" key="8">
    <source>
        <dbReference type="ARBA" id="ARBA00022833"/>
    </source>
</evidence>
<keyword evidence="5" id="KW-0235">DNA replication</keyword>
<dbReference type="CDD" id="cd18137">
    <property type="entry name" value="HLD_clamp_pol_III_gamma_tau"/>
    <property type="match status" value="1"/>
</dbReference>